<evidence type="ECO:0000259" key="11">
    <source>
        <dbReference type="Pfam" id="PF08263"/>
    </source>
</evidence>
<dbReference type="RefSeq" id="XP_041198096.1">
    <property type="nucleotide sequence ID" value="XM_041334365.1"/>
</dbReference>
<keyword evidence="7 10" id="KW-0472">Membrane</keyword>
<dbReference type="EMBL" id="JABBWG010000003">
    <property type="protein sequence ID" value="KAG1824379.1"/>
    <property type="molecule type" value="Genomic_DNA"/>
</dbReference>
<keyword evidence="5" id="KW-0677">Repeat</keyword>
<evidence type="ECO:0000256" key="10">
    <source>
        <dbReference type="SAM" id="Phobius"/>
    </source>
</evidence>
<comment type="caution">
    <text evidence="12">The sequence shown here is derived from an EMBL/GenBank/DDBJ whole genome shotgun (WGS) entry which is preliminary data.</text>
</comment>
<keyword evidence="3 10" id="KW-0812">Transmembrane</keyword>
<dbReference type="GeneID" id="64628382"/>
<dbReference type="AlphaFoldDB" id="A0A9P7JI08"/>
<protein>
    <recommendedName>
        <fullName evidence="11">Leucine-rich repeat-containing N-terminal plant-type domain-containing protein</fullName>
    </recommendedName>
</protein>
<evidence type="ECO:0000256" key="5">
    <source>
        <dbReference type="ARBA" id="ARBA00022737"/>
    </source>
</evidence>
<dbReference type="Proteomes" id="UP000807769">
    <property type="component" value="Unassembled WGS sequence"/>
</dbReference>
<proteinExistence type="predicted"/>
<keyword evidence="13" id="KW-1185">Reference proteome</keyword>
<keyword evidence="8" id="KW-0675">Receptor</keyword>
<accession>A0A9P7JI08</accession>
<sequence length="400" mass="42662">MTSKFREDFDVEKSAPRDRFTKLLFDLRMPEELAEWPPLHVNKRKCNNARNRTLCCLLIIVLLFLIGNVIFLNVRILSINTVTPFSTSLSANAQQCLSQYTLNAPSSPSSYPCSTCLPTLQTVPSSYLSSNPQNAQQILNAIQFCGLRAIFDTANSQGQASLGWVNDVKFCAWNGVTCDGSGRVANLQLTFPGVPATLPNELGALTGLESLQVIGGDSIPAGALPSSFTNLTILSNLHIEATAITQLPDNLFSSLTSITTLTLIRNPTMGSSLPSSLTQLPLQNLVINSQSLTNPLPTLSSSPALQTSLKLLDLSSTSLTGPIPNTISSISSLTQLLLSNNNLQPPFPTTFQSSLQILNLQNNTALTGTIPNSLCNSTLLTSCELGSTGLSGGCGLCQLS</sequence>
<evidence type="ECO:0000313" key="13">
    <source>
        <dbReference type="Proteomes" id="UP000807769"/>
    </source>
</evidence>
<dbReference type="InterPro" id="IPR052422">
    <property type="entry name" value="Auxin_Ser/Thr_Kinase"/>
</dbReference>
<dbReference type="InterPro" id="IPR013210">
    <property type="entry name" value="LRR_N_plant-typ"/>
</dbReference>
<organism evidence="12 13">
    <name type="scientific">Suillus subaureus</name>
    <dbReference type="NCBI Taxonomy" id="48587"/>
    <lineage>
        <taxon>Eukaryota</taxon>
        <taxon>Fungi</taxon>
        <taxon>Dikarya</taxon>
        <taxon>Basidiomycota</taxon>
        <taxon>Agaricomycotina</taxon>
        <taxon>Agaricomycetes</taxon>
        <taxon>Agaricomycetidae</taxon>
        <taxon>Boletales</taxon>
        <taxon>Suillineae</taxon>
        <taxon>Suillaceae</taxon>
        <taxon>Suillus</taxon>
    </lineage>
</organism>
<dbReference type="Gene3D" id="3.80.10.10">
    <property type="entry name" value="Ribonuclease Inhibitor"/>
    <property type="match status" value="1"/>
</dbReference>
<dbReference type="OrthoDB" id="676979at2759"/>
<keyword evidence="2" id="KW-0433">Leucine-rich repeat</keyword>
<evidence type="ECO:0000256" key="2">
    <source>
        <dbReference type="ARBA" id="ARBA00022614"/>
    </source>
</evidence>
<name>A0A9P7JI08_9AGAM</name>
<keyword evidence="4" id="KW-0732">Signal</keyword>
<dbReference type="InterPro" id="IPR032675">
    <property type="entry name" value="LRR_dom_sf"/>
</dbReference>
<evidence type="ECO:0000313" key="12">
    <source>
        <dbReference type="EMBL" id="KAG1824379.1"/>
    </source>
</evidence>
<keyword evidence="9" id="KW-0325">Glycoprotein</keyword>
<dbReference type="PANTHER" id="PTHR47986">
    <property type="entry name" value="OSJNBA0070M12.3 PROTEIN"/>
    <property type="match status" value="1"/>
</dbReference>
<reference evidence="12" key="1">
    <citation type="journal article" date="2020" name="New Phytol.">
        <title>Comparative genomics reveals dynamic genome evolution in host specialist ectomycorrhizal fungi.</title>
        <authorList>
            <person name="Lofgren L.A."/>
            <person name="Nguyen N.H."/>
            <person name="Vilgalys R."/>
            <person name="Ruytinx J."/>
            <person name="Liao H.L."/>
            <person name="Branco S."/>
            <person name="Kuo A."/>
            <person name="LaButti K."/>
            <person name="Lipzen A."/>
            <person name="Andreopoulos W."/>
            <person name="Pangilinan J."/>
            <person name="Riley R."/>
            <person name="Hundley H."/>
            <person name="Na H."/>
            <person name="Barry K."/>
            <person name="Grigoriev I.V."/>
            <person name="Stajich J.E."/>
            <person name="Kennedy P.G."/>
        </authorList>
    </citation>
    <scope>NUCLEOTIDE SEQUENCE</scope>
    <source>
        <strain evidence="12">MN1</strain>
    </source>
</reference>
<evidence type="ECO:0000256" key="7">
    <source>
        <dbReference type="ARBA" id="ARBA00023136"/>
    </source>
</evidence>
<evidence type="ECO:0000256" key="1">
    <source>
        <dbReference type="ARBA" id="ARBA00004167"/>
    </source>
</evidence>
<evidence type="ECO:0000256" key="6">
    <source>
        <dbReference type="ARBA" id="ARBA00022989"/>
    </source>
</evidence>
<evidence type="ECO:0000256" key="9">
    <source>
        <dbReference type="ARBA" id="ARBA00023180"/>
    </source>
</evidence>
<feature type="domain" description="Leucine-rich repeat-containing N-terminal plant-type" evidence="11">
    <location>
        <begin position="149"/>
        <end position="179"/>
    </location>
</feature>
<dbReference type="Pfam" id="PF08263">
    <property type="entry name" value="LRRNT_2"/>
    <property type="match status" value="1"/>
</dbReference>
<keyword evidence="6 10" id="KW-1133">Transmembrane helix</keyword>
<evidence type="ECO:0000256" key="4">
    <source>
        <dbReference type="ARBA" id="ARBA00022729"/>
    </source>
</evidence>
<gene>
    <name evidence="12" type="ORF">BJ212DRAFT_1319762</name>
</gene>
<evidence type="ECO:0000256" key="3">
    <source>
        <dbReference type="ARBA" id="ARBA00022692"/>
    </source>
</evidence>
<feature type="transmembrane region" description="Helical" evidence="10">
    <location>
        <begin position="53"/>
        <end position="74"/>
    </location>
</feature>
<comment type="subcellular location">
    <subcellularLocation>
        <location evidence="1">Membrane</location>
        <topology evidence="1">Single-pass membrane protein</topology>
    </subcellularLocation>
</comment>
<dbReference type="SUPFAM" id="SSF52058">
    <property type="entry name" value="L domain-like"/>
    <property type="match status" value="1"/>
</dbReference>
<dbReference type="GO" id="GO:0016020">
    <property type="term" value="C:membrane"/>
    <property type="evidence" value="ECO:0007669"/>
    <property type="project" value="UniProtKB-SubCell"/>
</dbReference>
<dbReference type="PANTHER" id="PTHR47986:SF34">
    <property type="entry name" value="RECEPTOR-LIKE KINASE TMK2"/>
    <property type="match status" value="1"/>
</dbReference>
<evidence type="ECO:0000256" key="8">
    <source>
        <dbReference type="ARBA" id="ARBA00023170"/>
    </source>
</evidence>